<dbReference type="InterPro" id="IPR008485">
    <property type="entry name" value="JAMP"/>
</dbReference>
<reference evidence="6" key="1">
    <citation type="submission" date="2018-08" db="EMBL/GenBank/DDBJ databases">
        <authorList>
            <person name="Cornetti L."/>
        </authorList>
    </citation>
    <scope>NUCLEOTIDE SEQUENCE</scope>
    <source>
        <strain evidence="6">OM-SAIQ-clone2</strain>
    </source>
</reference>
<dbReference type="GO" id="GO:0016020">
    <property type="term" value="C:membrane"/>
    <property type="evidence" value="ECO:0007669"/>
    <property type="project" value="UniProtKB-SubCell"/>
</dbReference>
<dbReference type="GO" id="GO:0036503">
    <property type="term" value="P:ERAD pathway"/>
    <property type="evidence" value="ECO:0007669"/>
    <property type="project" value="TreeGrafter"/>
</dbReference>
<keyword evidence="2 5" id="KW-0812">Transmembrane</keyword>
<feature type="transmembrane region" description="Helical" evidence="5">
    <location>
        <begin position="295"/>
        <end position="314"/>
    </location>
</feature>
<sequence length="390" mass="43615">MFLPPTTALGAGLYSVALYGGLVLFSAFLLYDTQRIVHSAEAHSPYAGRPYDPVNASISIYLDTINIFVRIATILAGGNRKREVQTLSKCPGYYCGRHLVANGNETKWSACGSCPRGSRVNNTWACTECSNSPTEYDWMYLCFMVLIGLLAQWYSIDIMTSNAQLSLKTFGIHVSALIETFLSAIVTLLIHQPYGTLSLKSCTVEQLSDWYTVLHNPNPNYEEVLHCAQEAVYPLYSIVFVHYGISVFMLFSIRPLVNKIFQIKGQSASRPIYAALYLFPILALIHGIMAGLIYYSFPSIIILLSLMSHAFHFASRTDQSWRALLYDTVSCVHNLVVVVGHWVLHGFGLVALTYWLQPEILIAIITLVPLPTCLYIVLSRFTDPVKFHSD</sequence>
<feature type="transmembrane region" description="Helical" evidence="5">
    <location>
        <begin position="272"/>
        <end position="289"/>
    </location>
</feature>
<feature type="transmembrane region" description="Helical" evidence="5">
    <location>
        <begin position="12"/>
        <end position="31"/>
    </location>
</feature>
<dbReference type="PANTHER" id="PTHR12740">
    <property type="entry name" value="JNK1/MAPK8-ASSOCIATED MEMBRANE PROTEIN"/>
    <property type="match status" value="1"/>
</dbReference>
<evidence type="ECO:0000256" key="3">
    <source>
        <dbReference type="ARBA" id="ARBA00022989"/>
    </source>
</evidence>
<accession>A0A4Y7NMG0</accession>
<dbReference type="EMBL" id="LR024821">
    <property type="protein sequence ID" value="SVE94440.1"/>
    <property type="molecule type" value="mRNA"/>
</dbReference>
<comment type="subcellular location">
    <subcellularLocation>
        <location evidence="1">Membrane</location>
        <topology evidence="1">Multi-pass membrane protein</topology>
    </subcellularLocation>
</comment>
<dbReference type="Pfam" id="PF05571">
    <property type="entry name" value="JAMP"/>
    <property type="match status" value="1"/>
</dbReference>
<dbReference type="GO" id="GO:0031625">
    <property type="term" value="F:ubiquitin protein ligase binding"/>
    <property type="evidence" value="ECO:0007669"/>
    <property type="project" value="TreeGrafter"/>
</dbReference>
<organism evidence="6">
    <name type="scientific">Simocephalus serrulatus</name>
    <dbReference type="NCBI Taxonomy" id="117539"/>
    <lineage>
        <taxon>Eukaryota</taxon>
        <taxon>Metazoa</taxon>
        <taxon>Ecdysozoa</taxon>
        <taxon>Arthropoda</taxon>
        <taxon>Crustacea</taxon>
        <taxon>Branchiopoda</taxon>
        <taxon>Diplostraca</taxon>
        <taxon>Cladocera</taxon>
        <taxon>Anomopoda</taxon>
        <taxon>Daphniidae</taxon>
        <taxon>Simocephalus</taxon>
    </lineage>
</organism>
<feature type="transmembrane region" description="Helical" evidence="5">
    <location>
        <begin position="231"/>
        <end position="251"/>
    </location>
</feature>
<evidence type="ECO:0000256" key="5">
    <source>
        <dbReference type="SAM" id="Phobius"/>
    </source>
</evidence>
<evidence type="ECO:0000256" key="1">
    <source>
        <dbReference type="ARBA" id="ARBA00004141"/>
    </source>
</evidence>
<protein>
    <submittedName>
        <fullName evidence="6">EOG090X0BGA</fullName>
    </submittedName>
</protein>
<evidence type="ECO:0000256" key="4">
    <source>
        <dbReference type="ARBA" id="ARBA00023136"/>
    </source>
</evidence>
<dbReference type="InterPro" id="IPR006214">
    <property type="entry name" value="Bax_inhibitor_1-related"/>
</dbReference>
<feature type="transmembrane region" description="Helical" evidence="5">
    <location>
        <begin position="170"/>
        <end position="190"/>
    </location>
</feature>
<evidence type="ECO:0000313" key="6">
    <source>
        <dbReference type="EMBL" id="SVE94440.1"/>
    </source>
</evidence>
<dbReference type="Pfam" id="PF01027">
    <property type="entry name" value="Bax1-I"/>
    <property type="match status" value="1"/>
</dbReference>
<feature type="transmembrane region" description="Helical" evidence="5">
    <location>
        <begin position="335"/>
        <end position="354"/>
    </location>
</feature>
<keyword evidence="4 5" id="KW-0472">Membrane</keyword>
<dbReference type="PANTHER" id="PTHR12740:SF4">
    <property type="entry name" value="JNK1_MAPK8-ASSOCIATED MEMBRANE PROTEIN"/>
    <property type="match status" value="1"/>
</dbReference>
<dbReference type="AlphaFoldDB" id="A0A4Y7NMG0"/>
<proteinExistence type="evidence at transcript level"/>
<dbReference type="GO" id="GO:0006986">
    <property type="term" value="P:response to unfolded protein"/>
    <property type="evidence" value="ECO:0007669"/>
    <property type="project" value="InterPro"/>
</dbReference>
<keyword evidence="3 5" id="KW-1133">Transmembrane helix</keyword>
<feature type="transmembrane region" description="Helical" evidence="5">
    <location>
        <begin position="360"/>
        <end position="378"/>
    </location>
</feature>
<evidence type="ECO:0000256" key="2">
    <source>
        <dbReference type="ARBA" id="ARBA00022692"/>
    </source>
</evidence>
<feature type="transmembrane region" description="Helical" evidence="5">
    <location>
        <begin position="138"/>
        <end position="158"/>
    </location>
</feature>
<name>A0A4Y7NMG0_9CRUS</name>
<gene>
    <name evidence="6" type="primary">EOG090X0BGA</name>
</gene>